<organism evidence="2 3">
    <name type="scientific">Cylindrotheca closterium</name>
    <dbReference type="NCBI Taxonomy" id="2856"/>
    <lineage>
        <taxon>Eukaryota</taxon>
        <taxon>Sar</taxon>
        <taxon>Stramenopiles</taxon>
        <taxon>Ochrophyta</taxon>
        <taxon>Bacillariophyta</taxon>
        <taxon>Bacillariophyceae</taxon>
        <taxon>Bacillariophycidae</taxon>
        <taxon>Bacillariales</taxon>
        <taxon>Bacillariaceae</taxon>
        <taxon>Cylindrotheca</taxon>
    </lineage>
</organism>
<evidence type="ECO:0000313" key="2">
    <source>
        <dbReference type="EMBL" id="CAJ1952827.1"/>
    </source>
</evidence>
<feature type="compositionally biased region" description="Basic residues" evidence="1">
    <location>
        <begin position="1"/>
        <end position="11"/>
    </location>
</feature>
<protein>
    <submittedName>
        <fullName evidence="2">Uncharacterized protein</fullName>
    </submittedName>
</protein>
<feature type="compositionally biased region" description="Basic and acidic residues" evidence="1">
    <location>
        <begin position="43"/>
        <end position="59"/>
    </location>
</feature>
<feature type="compositionally biased region" description="Basic and acidic residues" evidence="1">
    <location>
        <begin position="68"/>
        <end position="80"/>
    </location>
</feature>
<dbReference type="AlphaFoldDB" id="A0AAD2FT71"/>
<comment type="caution">
    <text evidence="2">The sequence shown here is derived from an EMBL/GenBank/DDBJ whole genome shotgun (WGS) entry which is preliminary data.</text>
</comment>
<proteinExistence type="predicted"/>
<feature type="region of interest" description="Disordered" evidence="1">
    <location>
        <begin position="1"/>
        <end position="106"/>
    </location>
</feature>
<evidence type="ECO:0000313" key="3">
    <source>
        <dbReference type="Proteomes" id="UP001295423"/>
    </source>
</evidence>
<gene>
    <name evidence="2" type="ORF">CYCCA115_LOCUS13736</name>
</gene>
<sequence length="313" mass="36127">MEFKNTKKKRFPSSSDEELATPEKVESWPRAVTESPKKRPKHHGDENQKAVSGRVKEENTTTSTEGTSHVERKPRPDSVKKYLLSELDAANDSTKEGDHTKVAATGETKMGFGRKHRDKTYREVVTKDQEYARWAKNERRHKGVSGPLSKFMEWLDSPEGQNIEEGNQQFTYGTYHGKSFNQIAESDPSYHVRYRKALEKKGKKPGEQLTRYISWYKKAIGADPKIISYPRKSGDNQRFTFGQHKGATFLEVARGDPSYHLRYMAMDPNVRSKRNEFNAYVEYFESNWDSCDYEAYRGGHDDWNPNFAGGIIY</sequence>
<dbReference type="EMBL" id="CAKOGP040001814">
    <property type="protein sequence ID" value="CAJ1952827.1"/>
    <property type="molecule type" value="Genomic_DNA"/>
</dbReference>
<name>A0AAD2FT71_9STRA</name>
<evidence type="ECO:0000256" key="1">
    <source>
        <dbReference type="SAM" id="MobiDB-lite"/>
    </source>
</evidence>
<dbReference type="Proteomes" id="UP001295423">
    <property type="component" value="Unassembled WGS sequence"/>
</dbReference>
<keyword evidence="3" id="KW-1185">Reference proteome</keyword>
<reference evidence="2" key="1">
    <citation type="submission" date="2023-08" db="EMBL/GenBank/DDBJ databases">
        <authorList>
            <person name="Audoor S."/>
            <person name="Bilcke G."/>
        </authorList>
    </citation>
    <scope>NUCLEOTIDE SEQUENCE</scope>
</reference>
<accession>A0AAD2FT71</accession>